<feature type="compositionally biased region" description="Polar residues" evidence="2">
    <location>
        <begin position="730"/>
        <end position="746"/>
    </location>
</feature>
<feature type="compositionally biased region" description="Gly residues" evidence="2">
    <location>
        <begin position="878"/>
        <end position="910"/>
    </location>
</feature>
<dbReference type="Pfam" id="PF04434">
    <property type="entry name" value="SWIM"/>
    <property type="match status" value="1"/>
</dbReference>
<evidence type="ECO:0000313" key="4">
    <source>
        <dbReference type="EMBL" id="SPD05392.1"/>
    </source>
</evidence>
<feature type="compositionally biased region" description="Gly residues" evidence="2">
    <location>
        <begin position="818"/>
        <end position="832"/>
    </location>
</feature>
<dbReference type="Pfam" id="PF26130">
    <property type="entry name" value="PB1-like"/>
    <property type="match status" value="1"/>
</dbReference>
<dbReference type="GO" id="GO:0008270">
    <property type="term" value="F:zinc ion binding"/>
    <property type="evidence" value="ECO:0007669"/>
    <property type="project" value="UniProtKB-KW"/>
</dbReference>
<dbReference type="EMBL" id="OIVN01002657">
    <property type="protein sequence ID" value="SPD05392.1"/>
    <property type="molecule type" value="Genomic_DNA"/>
</dbReference>
<dbReference type="InterPro" id="IPR007527">
    <property type="entry name" value="Znf_SWIM"/>
</dbReference>
<feature type="compositionally biased region" description="Low complexity" evidence="2">
    <location>
        <begin position="911"/>
        <end position="921"/>
    </location>
</feature>
<evidence type="ECO:0000256" key="2">
    <source>
        <dbReference type="SAM" id="MobiDB-lite"/>
    </source>
</evidence>
<sequence>MTNLYFEIEIHSGGQFERNPELVYLGGKVSTYPKVDPDHLSYFEIQDMVVECGSPSTSLVYYLIPGGSLEQGLRLVTGDDEVLYMCELHDAWPIDRITLYVEGGVEPLQVVGQSDFGGVVDEGDEVEGDWMSRDDELEGDELQGDELNEGDEGNVFDNAFKGDELNELVSYDWMNDGLKGADFANDIFRRNEDEDDNEVVGNGGILQVMLSHQCRLRLGTMGGIMQVMLSHQCNLRLGAVGGIMQVMLSHQCSRRLGAMEGIMHSLELGAMRVIMHSLKLGIMHNPAMGIDRIRVRQYAPSTIRPNQPEVQEPDWTEPGIEDYEIHIGTISDDEDPRDGAPEFNQQTGMRKPDLVIGMKFPNSKVFREALREYAVNKAVDIKFKLNEKTKISVYYKNDSQSSEFFICCKGSICKILARTLSEEVPGVQHHVRPIIGLDGCHLKGRFGGQLLAATARDGNDNIFPVAVAVVEQECLELKDALWSCAAASTEREFERRMEYLKVNNISESFNAMILPARDKPILSMLEWIRVRLMTRLHTKRIGMEKYGGSVCPNVQNKLEKLKMESRSFSAMLSGRFKYEVNNSYERHVVDLTKKECSCRIWDLTGISCKHRVASIYKNLEHPEDYLYDCYLKEAYLDVYSEIIHPMPGQDQWIKSGHLPPQPPHVLRPPGRPKKLRRRDPDESRNPHKVSRMNRQIKCEKCNKLGHNSRSCNASITGETTWQRRQRLKQQKTAQGESSAATNQGHTSSQPPSSQPQPSQPATRNRSQQWFSSTQPTTHAPRETWHSRASSSQPVSVRDSIARCARSGVGRGRDATSGVGRGSTNGAASGAGIGVTYSVGRGRGATYGVGSGASSGRGAGRGSSSGAGRGSSSDQTSGAGRGSISGVGRGSSSGVGRGSSSGQASGAGRGSISGEASGASRSWTNGTAVKNLGLAKTRGSGSCKESWFGKNKRKW</sequence>
<keyword evidence="1" id="KW-0479">Metal-binding</keyword>
<dbReference type="PANTHER" id="PTHR31973">
    <property type="entry name" value="POLYPROTEIN, PUTATIVE-RELATED"/>
    <property type="match status" value="1"/>
</dbReference>
<proteinExistence type="predicted"/>
<feature type="compositionally biased region" description="Polar residues" evidence="2">
    <location>
        <begin position="705"/>
        <end position="722"/>
    </location>
</feature>
<feature type="region of interest" description="Disordered" evidence="2">
    <location>
        <begin position="847"/>
        <end position="954"/>
    </location>
</feature>
<name>A0A2N9H075_FAGSY</name>
<organism evidence="4">
    <name type="scientific">Fagus sylvatica</name>
    <name type="common">Beechnut</name>
    <dbReference type="NCBI Taxonomy" id="28930"/>
    <lineage>
        <taxon>Eukaryota</taxon>
        <taxon>Viridiplantae</taxon>
        <taxon>Streptophyta</taxon>
        <taxon>Embryophyta</taxon>
        <taxon>Tracheophyta</taxon>
        <taxon>Spermatophyta</taxon>
        <taxon>Magnoliopsida</taxon>
        <taxon>eudicotyledons</taxon>
        <taxon>Gunneridae</taxon>
        <taxon>Pentapetalae</taxon>
        <taxon>rosids</taxon>
        <taxon>fabids</taxon>
        <taxon>Fagales</taxon>
        <taxon>Fagaceae</taxon>
        <taxon>Fagus</taxon>
    </lineage>
</organism>
<protein>
    <recommendedName>
        <fullName evidence="3">SWIM-type domain-containing protein</fullName>
    </recommendedName>
</protein>
<feature type="domain" description="SWIM-type" evidence="3">
    <location>
        <begin position="578"/>
        <end position="619"/>
    </location>
</feature>
<feature type="compositionally biased region" description="Gly residues" evidence="2">
    <location>
        <begin position="847"/>
        <end position="868"/>
    </location>
</feature>
<evidence type="ECO:0000256" key="1">
    <source>
        <dbReference type="PROSITE-ProRule" id="PRU00325"/>
    </source>
</evidence>
<dbReference type="PROSITE" id="PS50966">
    <property type="entry name" value="ZF_SWIM"/>
    <property type="match status" value="1"/>
</dbReference>
<gene>
    <name evidence="4" type="ORF">FSB_LOCUS33274</name>
</gene>
<dbReference type="AlphaFoldDB" id="A0A2N9H075"/>
<keyword evidence="1" id="KW-0862">Zinc</keyword>
<keyword evidence="1" id="KW-0863">Zinc-finger</keyword>
<accession>A0A2N9H075</accession>
<feature type="region of interest" description="Disordered" evidence="2">
    <location>
        <begin position="653"/>
        <end position="832"/>
    </location>
</feature>
<reference evidence="4" key="1">
    <citation type="submission" date="2018-02" db="EMBL/GenBank/DDBJ databases">
        <authorList>
            <person name="Cohen D.B."/>
            <person name="Kent A.D."/>
        </authorList>
    </citation>
    <scope>NUCLEOTIDE SEQUENCE</scope>
</reference>
<dbReference type="InterPro" id="IPR058594">
    <property type="entry name" value="PB1-like_dom_pln"/>
</dbReference>
<evidence type="ECO:0000259" key="3">
    <source>
        <dbReference type="PROSITE" id="PS50966"/>
    </source>
</evidence>
<dbReference type="PANTHER" id="PTHR31973:SF187">
    <property type="entry name" value="MUTATOR TRANSPOSASE MUDRA PROTEIN"/>
    <property type="match status" value="1"/>
</dbReference>
<feature type="compositionally biased region" description="Polar residues" evidence="2">
    <location>
        <begin position="761"/>
        <end position="777"/>
    </location>
</feature>